<feature type="active site" description="Proton acceptor" evidence="9">
    <location>
        <position position="229"/>
    </location>
</feature>
<sequence>MDVTTRTGQSTGMGANLPPGTAALCGADTEDTNVTKKKIGVLGAGTWGMALARMLCVSGNEVQVWSALPAEVDSLSAARVHPNLPGMKIPAELQFTKSIEEVCTGKDVLLFAVPSVFVRSTTAKARPYIPDGQILVDVAKGMEPDTLYTMTEVIADELNREGGPKGVKLVALSGPTHAEEVALDMPTTIVSACPDERAAEFVQDVFSNTCMRVYTNPDIKGVELSGALKNVIALGVGISTGLGYGDNARAALITRGIAEIARLGVAMGCNIHTFAGLAGIGDLIVTATSMHSRNNRAGILIGKGESPEQAVKEVGMVVEGINALPAAMELAAKYNVEMPIVQTVNAIVKEGMSASDALRTLMDRNRKNEMPQGYENNG</sequence>
<feature type="domain" description="Glycerol-3-phosphate dehydrogenase NAD-dependent N-terminal" evidence="12">
    <location>
        <begin position="38"/>
        <end position="198"/>
    </location>
</feature>
<dbReference type="Pfam" id="PF07479">
    <property type="entry name" value="NAD_Gly3P_dh_C"/>
    <property type="match status" value="1"/>
</dbReference>
<reference evidence="14 15" key="1">
    <citation type="submission" date="2023-10" db="EMBL/GenBank/DDBJ databases">
        <title>Host Genetic Regulation of Human Gut Microbial Structural Variation.</title>
        <authorList>
            <person name="Harmsen H.J.M."/>
        </authorList>
    </citation>
    <scope>NUCLEOTIDE SEQUENCE [LARGE SCALE GENOMIC DNA]</scope>
    <source>
        <strain evidence="14 15">HTF-F</strain>
    </source>
</reference>
<evidence type="ECO:0000256" key="5">
    <source>
        <dbReference type="ARBA" id="ARBA00023027"/>
    </source>
</evidence>
<keyword evidence="2 9" id="KW-0444">Lipid biosynthesis</keyword>
<keyword evidence="3 9" id="KW-0521">NADP</keyword>
<feature type="binding site" evidence="9">
    <location>
        <position position="176"/>
    </location>
    <ligand>
        <name>sn-glycerol 3-phosphate</name>
        <dbReference type="ChEBI" id="CHEBI:57597"/>
    </ligand>
</feature>
<feature type="binding site" evidence="9">
    <location>
        <position position="47"/>
    </location>
    <ligand>
        <name>NADPH</name>
        <dbReference type="ChEBI" id="CHEBI:57783"/>
    </ligand>
</feature>
<dbReference type="EMBL" id="JAWHPR010000006">
    <property type="protein sequence ID" value="MDU8689344.1"/>
    <property type="molecule type" value="Genomic_DNA"/>
</dbReference>
<name>A0ABU3U1B4_9FIRM</name>
<feature type="binding site" evidence="9">
    <location>
        <position position="140"/>
    </location>
    <ligand>
        <name>NADPH</name>
        <dbReference type="ChEBI" id="CHEBI:57783"/>
    </ligand>
</feature>
<comment type="caution">
    <text evidence="14">The sequence shown here is derived from an EMBL/GenBank/DDBJ whole genome shotgun (WGS) entry which is preliminary data.</text>
</comment>
<feature type="binding site" evidence="9">
    <location>
        <position position="178"/>
    </location>
    <ligand>
        <name>NADPH</name>
        <dbReference type="ChEBI" id="CHEBI:57783"/>
    </ligand>
</feature>
<dbReference type="Gene3D" id="1.10.1040.10">
    <property type="entry name" value="N-(1-d-carboxylethyl)-l-norvaline Dehydrogenase, domain 2"/>
    <property type="match status" value="1"/>
</dbReference>
<accession>A0ABU3U1B4</accession>
<dbReference type="EC" id="1.1.1.94" evidence="9"/>
<evidence type="ECO:0000313" key="14">
    <source>
        <dbReference type="EMBL" id="MDU8689344.1"/>
    </source>
</evidence>
<dbReference type="NCBIfam" id="NF000942">
    <property type="entry name" value="PRK00094.1-4"/>
    <property type="match status" value="1"/>
</dbReference>
<keyword evidence="15" id="KW-1185">Reference proteome</keyword>
<dbReference type="PANTHER" id="PTHR11728">
    <property type="entry name" value="GLYCEROL-3-PHOSPHATE DEHYDROGENASE"/>
    <property type="match status" value="1"/>
</dbReference>
<feature type="binding site" evidence="9">
    <location>
        <position position="282"/>
    </location>
    <ligand>
        <name>sn-glycerol 3-phosphate</name>
        <dbReference type="ChEBI" id="CHEBI:57597"/>
    </ligand>
</feature>
<dbReference type="Pfam" id="PF01210">
    <property type="entry name" value="NAD_Gly3P_dh_N"/>
    <property type="match status" value="1"/>
</dbReference>
<keyword evidence="8 9" id="KW-1208">Phospholipid metabolism</keyword>
<organism evidence="14 15">
    <name type="scientific">Faecalibacterium wellingii</name>
    <dbReference type="NCBI Taxonomy" id="2929491"/>
    <lineage>
        <taxon>Bacteria</taxon>
        <taxon>Bacillati</taxon>
        <taxon>Bacillota</taxon>
        <taxon>Clostridia</taxon>
        <taxon>Eubacteriales</taxon>
        <taxon>Oscillospiraceae</taxon>
        <taxon>Faecalibacterium</taxon>
    </lineage>
</organism>
<dbReference type="Proteomes" id="UP001263246">
    <property type="component" value="Unassembled WGS sequence"/>
</dbReference>
<dbReference type="NCBIfam" id="NF000940">
    <property type="entry name" value="PRK00094.1-2"/>
    <property type="match status" value="1"/>
</dbReference>
<comment type="catalytic activity">
    <reaction evidence="9">
        <text>sn-glycerol 3-phosphate + NAD(+) = dihydroxyacetone phosphate + NADH + H(+)</text>
        <dbReference type="Rhea" id="RHEA:11092"/>
        <dbReference type="ChEBI" id="CHEBI:15378"/>
        <dbReference type="ChEBI" id="CHEBI:57540"/>
        <dbReference type="ChEBI" id="CHEBI:57597"/>
        <dbReference type="ChEBI" id="CHEBI:57642"/>
        <dbReference type="ChEBI" id="CHEBI:57945"/>
        <dbReference type="EC" id="1.1.1.94"/>
    </reaction>
</comment>
<keyword evidence="7 9" id="KW-0594">Phospholipid biosynthesis</keyword>
<dbReference type="InterPro" id="IPR036291">
    <property type="entry name" value="NAD(P)-bd_dom_sf"/>
</dbReference>
<evidence type="ECO:0000256" key="7">
    <source>
        <dbReference type="ARBA" id="ARBA00023209"/>
    </source>
</evidence>
<dbReference type="HAMAP" id="MF_00394">
    <property type="entry name" value="NAD_Glyc3P_dehydrog"/>
    <property type="match status" value="1"/>
</dbReference>
<keyword evidence="9" id="KW-0963">Cytoplasm</keyword>
<comment type="function">
    <text evidence="9">Catalyzes the reduction of the glycolytic intermediate dihydroxyacetone phosphate (DHAP) to sn-glycerol 3-phosphate (G3P), the key precursor for phospholipid synthesis.</text>
</comment>
<evidence type="ECO:0000313" key="15">
    <source>
        <dbReference type="Proteomes" id="UP001263246"/>
    </source>
</evidence>
<feature type="binding site" evidence="9">
    <location>
        <position position="293"/>
    </location>
    <ligand>
        <name>sn-glycerol 3-phosphate</name>
        <dbReference type="ChEBI" id="CHEBI:57597"/>
    </ligand>
</feature>
<evidence type="ECO:0000256" key="10">
    <source>
        <dbReference type="RuleBase" id="RU000437"/>
    </source>
</evidence>
<dbReference type="PANTHER" id="PTHR11728:SF1">
    <property type="entry name" value="GLYCEROL-3-PHOSPHATE DEHYDROGENASE [NAD(+)] 2, CHLOROPLASTIC"/>
    <property type="match status" value="1"/>
</dbReference>
<keyword evidence="5 9" id="KW-0520">NAD</keyword>
<dbReference type="InterPro" id="IPR013328">
    <property type="entry name" value="6PGD_dom2"/>
</dbReference>
<feature type="binding site" evidence="9">
    <location>
        <position position="140"/>
    </location>
    <ligand>
        <name>sn-glycerol 3-phosphate</name>
        <dbReference type="ChEBI" id="CHEBI:57597"/>
    </ligand>
</feature>
<comment type="similarity">
    <text evidence="1 9 10">Belongs to the NAD-dependent glycerol-3-phosphate dehydrogenase family.</text>
</comment>
<dbReference type="RefSeq" id="WP_414000810.1">
    <property type="nucleotide sequence ID" value="NZ_JBLFDH010000006.1"/>
</dbReference>
<dbReference type="PRINTS" id="PR00077">
    <property type="entry name" value="GPDHDRGNASE"/>
</dbReference>
<evidence type="ECO:0000256" key="9">
    <source>
        <dbReference type="HAMAP-Rule" id="MF_00394"/>
    </source>
</evidence>
<keyword evidence="4 9" id="KW-0560">Oxidoreductase</keyword>
<evidence type="ECO:0000256" key="2">
    <source>
        <dbReference type="ARBA" id="ARBA00022516"/>
    </source>
</evidence>
<feature type="domain" description="Glycerol-3-phosphate dehydrogenase NAD-dependent C-terminal" evidence="13">
    <location>
        <begin position="218"/>
        <end position="358"/>
    </location>
</feature>
<dbReference type="InterPro" id="IPR006168">
    <property type="entry name" value="G3P_DH_NAD-dep"/>
</dbReference>
<dbReference type="PIRSF" id="PIRSF000114">
    <property type="entry name" value="Glycerol-3-P_dh"/>
    <property type="match status" value="1"/>
</dbReference>
<comment type="pathway">
    <text evidence="9">Membrane lipid metabolism; glycerophospholipid metabolism.</text>
</comment>
<feature type="binding site" evidence="9">
    <location>
        <position position="46"/>
    </location>
    <ligand>
        <name>NADPH</name>
        <dbReference type="ChEBI" id="CHEBI:57783"/>
    </ligand>
</feature>
<dbReference type="GO" id="GO:0047952">
    <property type="term" value="F:glycerol-3-phosphate dehydrogenase [NAD(P)+] activity"/>
    <property type="evidence" value="ECO:0007669"/>
    <property type="project" value="UniProtKB-EC"/>
</dbReference>
<keyword evidence="6 9" id="KW-0443">Lipid metabolism</keyword>
<gene>
    <name evidence="9" type="primary">gpsA</name>
    <name evidence="14" type="ORF">RX402_11450</name>
</gene>
<feature type="binding site" evidence="9">
    <location>
        <position position="319"/>
    </location>
    <ligand>
        <name>NADPH</name>
        <dbReference type="ChEBI" id="CHEBI:57783"/>
    </ligand>
</feature>
<comment type="caution">
    <text evidence="9">Lacks conserved residue(s) required for the propagation of feature annotation.</text>
</comment>
<dbReference type="InterPro" id="IPR011128">
    <property type="entry name" value="G3P_DH_NAD-dep_N"/>
</dbReference>
<feature type="binding site" evidence="9">
    <location>
        <position position="229"/>
    </location>
    <ligand>
        <name>sn-glycerol 3-phosphate</name>
        <dbReference type="ChEBI" id="CHEBI:57597"/>
    </ligand>
</feature>
<evidence type="ECO:0000256" key="6">
    <source>
        <dbReference type="ARBA" id="ARBA00023098"/>
    </source>
</evidence>
<dbReference type="InterPro" id="IPR008927">
    <property type="entry name" value="6-PGluconate_DH-like_C_sf"/>
</dbReference>
<proteinExistence type="inferred from homology"/>
<evidence type="ECO:0000259" key="13">
    <source>
        <dbReference type="Pfam" id="PF07479"/>
    </source>
</evidence>
<comment type="catalytic activity">
    <reaction evidence="9 11">
        <text>sn-glycerol 3-phosphate + NADP(+) = dihydroxyacetone phosphate + NADPH + H(+)</text>
        <dbReference type="Rhea" id="RHEA:11096"/>
        <dbReference type="ChEBI" id="CHEBI:15378"/>
        <dbReference type="ChEBI" id="CHEBI:57597"/>
        <dbReference type="ChEBI" id="CHEBI:57642"/>
        <dbReference type="ChEBI" id="CHEBI:57783"/>
        <dbReference type="ChEBI" id="CHEBI:58349"/>
        <dbReference type="EC" id="1.1.1.94"/>
    </reaction>
</comment>
<feature type="binding site" evidence="9">
    <location>
        <position position="317"/>
    </location>
    <ligand>
        <name>NADPH</name>
        <dbReference type="ChEBI" id="CHEBI:57783"/>
    </ligand>
</feature>
<evidence type="ECO:0000256" key="11">
    <source>
        <dbReference type="RuleBase" id="RU000439"/>
    </source>
</evidence>
<evidence type="ECO:0000259" key="12">
    <source>
        <dbReference type="Pfam" id="PF01210"/>
    </source>
</evidence>
<evidence type="ECO:0000256" key="4">
    <source>
        <dbReference type="ARBA" id="ARBA00023002"/>
    </source>
</evidence>
<evidence type="ECO:0000256" key="1">
    <source>
        <dbReference type="ARBA" id="ARBA00011009"/>
    </source>
</evidence>
<feature type="binding site" evidence="9">
    <location>
        <position position="292"/>
    </location>
    <ligand>
        <name>sn-glycerol 3-phosphate</name>
        <dbReference type="ChEBI" id="CHEBI:57597"/>
    </ligand>
</feature>
<protein>
    <recommendedName>
        <fullName evidence="9">Glycerol-3-phosphate dehydrogenase [NAD(P)+]</fullName>
        <ecNumber evidence="9">1.1.1.94</ecNumber>
    </recommendedName>
    <alternativeName>
        <fullName evidence="9">NAD(P)(+)-dependent glycerol-3-phosphate dehydrogenase</fullName>
    </alternativeName>
    <alternativeName>
        <fullName evidence="9">NAD(P)H-dependent dihydroxyacetone-phosphate reductase</fullName>
    </alternativeName>
</protein>
<keyword evidence="9" id="KW-0547">Nucleotide-binding</keyword>
<feature type="binding site" evidence="9">
    <location>
        <position position="293"/>
    </location>
    <ligand>
        <name>NADPH</name>
        <dbReference type="ChEBI" id="CHEBI:57783"/>
    </ligand>
</feature>
<dbReference type="SUPFAM" id="SSF51735">
    <property type="entry name" value="NAD(P)-binding Rossmann-fold domains"/>
    <property type="match status" value="1"/>
</dbReference>
<evidence type="ECO:0000256" key="8">
    <source>
        <dbReference type="ARBA" id="ARBA00023264"/>
    </source>
</evidence>
<dbReference type="Gene3D" id="3.40.50.720">
    <property type="entry name" value="NAD(P)-binding Rossmann-like Domain"/>
    <property type="match status" value="1"/>
</dbReference>
<feature type="binding site" evidence="9">
    <location>
        <position position="174"/>
    </location>
    <ligand>
        <name>sn-glycerol 3-phosphate</name>
        <dbReference type="ChEBI" id="CHEBI:57597"/>
    </ligand>
</feature>
<evidence type="ECO:0000256" key="3">
    <source>
        <dbReference type="ARBA" id="ARBA00022857"/>
    </source>
</evidence>
<dbReference type="PROSITE" id="PS00957">
    <property type="entry name" value="NAD_G3PDH"/>
    <property type="match status" value="1"/>
</dbReference>
<dbReference type="InterPro" id="IPR006109">
    <property type="entry name" value="G3P_DH_NAD-dep_C"/>
</dbReference>
<comment type="subcellular location">
    <subcellularLocation>
        <location evidence="9">Cytoplasm</location>
    </subcellularLocation>
</comment>
<feature type="binding site" evidence="9">
    <location>
        <position position="294"/>
    </location>
    <ligand>
        <name>sn-glycerol 3-phosphate</name>
        <dbReference type="ChEBI" id="CHEBI:57597"/>
    </ligand>
</feature>
<dbReference type="SUPFAM" id="SSF48179">
    <property type="entry name" value="6-phosphogluconate dehydrogenase C-terminal domain-like"/>
    <property type="match status" value="1"/>
</dbReference>